<proteinExistence type="predicted"/>
<gene>
    <name evidence="1" type="ORF">BLA29_005232</name>
</gene>
<name>A0A1Y3AVQ7_EURMA</name>
<dbReference type="OrthoDB" id="6506806at2759"/>
<keyword evidence="2" id="KW-1185">Reference proteome</keyword>
<dbReference type="AlphaFoldDB" id="A0A1Y3AVQ7"/>
<organism evidence="1 2">
    <name type="scientific">Euroglyphus maynei</name>
    <name type="common">Mayne's house dust mite</name>
    <dbReference type="NCBI Taxonomy" id="6958"/>
    <lineage>
        <taxon>Eukaryota</taxon>
        <taxon>Metazoa</taxon>
        <taxon>Ecdysozoa</taxon>
        <taxon>Arthropoda</taxon>
        <taxon>Chelicerata</taxon>
        <taxon>Arachnida</taxon>
        <taxon>Acari</taxon>
        <taxon>Acariformes</taxon>
        <taxon>Sarcoptiformes</taxon>
        <taxon>Astigmata</taxon>
        <taxon>Psoroptidia</taxon>
        <taxon>Analgoidea</taxon>
        <taxon>Pyroglyphidae</taxon>
        <taxon>Pyroglyphinae</taxon>
        <taxon>Euroglyphus</taxon>
    </lineage>
</organism>
<protein>
    <submittedName>
        <fullName evidence="1">Uncharacterized protein</fullName>
    </submittedName>
</protein>
<evidence type="ECO:0000313" key="1">
    <source>
        <dbReference type="EMBL" id="OTF72077.1"/>
    </source>
</evidence>
<accession>A0A1Y3AVQ7</accession>
<comment type="caution">
    <text evidence="1">The sequence shown here is derived from an EMBL/GenBank/DDBJ whole genome shotgun (WGS) entry which is preliminary data.</text>
</comment>
<reference evidence="1 2" key="1">
    <citation type="submission" date="2017-03" db="EMBL/GenBank/DDBJ databases">
        <title>Genome Survey of Euroglyphus maynei.</title>
        <authorList>
            <person name="Arlian L.G."/>
            <person name="Morgan M.S."/>
            <person name="Rider S.D."/>
        </authorList>
    </citation>
    <scope>NUCLEOTIDE SEQUENCE [LARGE SCALE GENOMIC DNA]</scope>
    <source>
        <strain evidence="1">Arlian Lab</strain>
        <tissue evidence="1">Whole body</tissue>
    </source>
</reference>
<dbReference type="EMBL" id="MUJZ01058073">
    <property type="protein sequence ID" value="OTF72077.1"/>
    <property type="molecule type" value="Genomic_DNA"/>
</dbReference>
<dbReference type="Proteomes" id="UP000194236">
    <property type="component" value="Unassembled WGS sequence"/>
</dbReference>
<sequence length="272" mass="31039">MIKTFQPLLANLLKILQKSIFDCDCGREPETTPDDAYNQLKETLQKISEKSFKFTKQLHLPTQPLKLNELEDFINNCQSYEQLLAHSVVNQIIEDGQSRFMTTGSTTSFNSNTSFIDHYSNHHMTHSGIKLIDNSNSWQDNWFFKKSKENKSYNQYHLNSDIHFGYMALALAESVPMLIPNPSQAMNPMLGEMEADQISDLSEHLSETGSIVFTSDEEEDDETNVNKMKINAEKNNSLIGMEIDASNTTGRSHTRNANKIVNQMFAIRESKK</sequence>
<evidence type="ECO:0000313" key="2">
    <source>
        <dbReference type="Proteomes" id="UP000194236"/>
    </source>
</evidence>